<evidence type="ECO:0000313" key="3">
    <source>
        <dbReference type="Proteomes" id="UP000003491"/>
    </source>
</evidence>
<accession>C2E7I7</accession>
<sequence length="75" mass="8906">MYQWNCRFPNNTKSKIFKIPSQKGNYEQMNDKLKDILLNSLSFFLFQVVVLLAFKWNNKQNVNIDYSTLATLAIR</sequence>
<dbReference type="EMBL" id="ACGR01000043">
    <property type="protein sequence ID" value="EEJ59274.1"/>
    <property type="molecule type" value="Genomic_DNA"/>
</dbReference>
<comment type="caution">
    <text evidence="2">The sequence shown here is derived from an EMBL/GenBank/DDBJ whole genome shotgun (WGS) entry which is preliminary data.</text>
</comment>
<feature type="transmembrane region" description="Helical" evidence="1">
    <location>
        <begin position="36"/>
        <end position="54"/>
    </location>
</feature>
<keyword evidence="1" id="KW-1133">Transmembrane helix</keyword>
<organism evidence="2 3">
    <name type="scientific">Lactobacillus johnsonii ATCC 33200</name>
    <dbReference type="NCBI Taxonomy" id="525330"/>
    <lineage>
        <taxon>Bacteria</taxon>
        <taxon>Bacillati</taxon>
        <taxon>Bacillota</taxon>
        <taxon>Bacilli</taxon>
        <taxon>Lactobacillales</taxon>
        <taxon>Lactobacillaceae</taxon>
        <taxon>Lactobacillus</taxon>
    </lineage>
</organism>
<evidence type="ECO:0000313" key="2">
    <source>
        <dbReference type="EMBL" id="EEJ59274.1"/>
    </source>
</evidence>
<protein>
    <submittedName>
        <fullName evidence="2">Uncharacterized protein</fullName>
    </submittedName>
</protein>
<proteinExistence type="predicted"/>
<dbReference type="Proteomes" id="UP000003491">
    <property type="component" value="Unassembled WGS sequence"/>
</dbReference>
<gene>
    <name evidence="2" type="ORF">HMPREF0528_1711</name>
</gene>
<dbReference type="HOGENOM" id="CLU_2666499_0_0_9"/>
<keyword evidence="1" id="KW-0472">Membrane</keyword>
<reference evidence="2 3" key="1">
    <citation type="submission" date="2009-01" db="EMBL/GenBank/DDBJ databases">
        <authorList>
            <person name="Qin X."/>
            <person name="Bachman B."/>
            <person name="Battles P."/>
            <person name="Bell A."/>
            <person name="Bess C."/>
            <person name="Bickham C."/>
            <person name="Chaboub L."/>
            <person name="Chen D."/>
            <person name="Coyle M."/>
            <person name="Deiros D.R."/>
            <person name="Dinh H."/>
            <person name="Forbes L."/>
            <person name="Fowler G."/>
            <person name="Francisco L."/>
            <person name="Fu Q."/>
            <person name="Gubbala S."/>
            <person name="Hale W."/>
            <person name="Han Y."/>
            <person name="Hemphill L."/>
            <person name="Highlander S.K."/>
            <person name="Hirani K."/>
            <person name="Hogues M."/>
            <person name="Jackson L."/>
            <person name="Jakkamsetti A."/>
            <person name="Javaid M."/>
            <person name="Jiang H."/>
            <person name="Korchina V."/>
            <person name="Kovar C."/>
            <person name="Lara F."/>
            <person name="Lee S."/>
            <person name="Mata R."/>
            <person name="Mathew T."/>
            <person name="Moen C."/>
            <person name="Morales K."/>
            <person name="Munidasa M."/>
            <person name="Nazareth L."/>
            <person name="Ngo R."/>
            <person name="Nguyen L."/>
            <person name="Okwuonu G."/>
            <person name="Ongeri F."/>
            <person name="Patil S."/>
            <person name="Petrosino J."/>
            <person name="Pham C."/>
            <person name="Pham P."/>
            <person name="Pu L.-L."/>
            <person name="Puazo M."/>
            <person name="Raj R."/>
            <person name="Reid J."/>
            <person name="Rouhana J."/>
            <person name="Saada N."/>
            <person name="Shang Y."/>
            <person name="Simmons D."/>
            <person name="Thornton R."/>
            <person name="Warren J."/>
            <person name="Weissenberger G."/>
            <person name="Zhang J."/>
            <person name="Zhang L."/>
            <person name="Zhou C."/>
            <person name="Zhu D."/>
            <person name="Muzny D."/>
            <person name="Worley K."/>
            <person name="Gibbs R."/>
        </authorList>
    </citation>
    <scope>NUCLEOTIDE SEQUENCE [LARGE SCALE GENOMIC DNA]</scope>
    <source>
        <strain evidence="2 3">ATCC 33200</strain>
    </source>
</reference>
<evidence type="ECO:0000256" key="1">
    <source>
        <dbReference type="SAM" id="Phobius"/>
    </source>
</evidence>
<name>C2E7I7_LACJH</name>
<dbReference type="AlphaFoldDB" id="C2E7I7"/>
<keyword evidence="1" id="KW-0812">Transmembrane</keyword>